<accession>Q2GCZ3</accession>
<keyword evidence="2" id="KW-1185">Reference proteome</keyword>
<gene>
    <name evidence="1" type="ordered locus">NSE_0778</name>
</gene>
<dbReference type="Proteomes" id="UP000001942">
    <property type="component" value="Chromosome"/>
</dbReference>
<dbReference type="STRING" id="222891.NSE_0778"/>
<dbReference type="AlphaFoldDB" id="Q2GCZ3"/>
<sequence length="38" mass="4417">MFEDYMKSVSYLNKCPVPRFLLGSMRGAIDFLVFGVRE</sequence>
<dbReference type="KEGG" id="nse:NSE_0778"/>
<dbReference type="EMBL" id="CP000237">
    <property type="protein sequence ID" value="ABD45615.1"/>
    <property type="molecule type" value="Genomic_DNA"/>
</dbReference>
<proteinExistence type="predicted"/>
<name>Q2GCZ3_EHRS3</name>
<evidence type="ECO:0000313" key="2">
    <source>
        <dbReference type="Proteomes" id="UP000001942"/>
    </source>
</evidence>
<reference evidence="1 2" key="1">
    <citation type="journal article" date="2006" name="PLoS Genet.">
        <title>Comparative genomics of emerging human ehrlichiosis agents.</title>
        <authorList>
            <person name="Dunning Hotopp J.C."/>
            <person name="Lin M."/>
            <person name="Madupu R."/>
            <person name="Crabtree J."/>
            <person name="Angiuoli S.V."/>
            <person name="Eisen J.A."/>
            <person name="Seshadri R."/>
            <person name="Ren Q."/>
            <person name="Wu M."/>
            <person name="Utterback T.R."/>
            <person name="Smith S."/>
            <person name="Lewis M."/>
            <person name="Khouri H."/>
            <person name="Zhang C."/>
            <person name="Niu H."/>
            <person name="Lin Q."/>
            <person name="Ohashi N."/>
            <person name="Zhi N."/>
            <person name="Nelson W."/>
            <person name="Brinkac L.M."/>
            <person name="Dodson R.J."/>
            <person name="Rosovitz M.J."/>
            <person name="Sundaram J."/>
            <person name="Daugherty S.C."/>
            <person name="Davidsen T."/>
            <person name="Durkin A.S."/>
            <person name="Gwinn M."/>
            <person name="Haft D.H."/>
            <person name="Selengut J.D."/>
            <person name="Sullivan S.A."/>
            <person name="Zafar N."/>
            <person name="Zhou L."/>
            <person name="Benahmed F."/>
            <person name="Forberger H."/>
            <person name="Halpin R."/>
            <person name="Mulligan S."/>
            <person name="Robinson J."/>
            <person name="White O."/>
            <person name="Rikihisa Y."/>
            <person name="Tettelin H."/>
        </authorList>
    </citation>
    <scope>NUCLEOTIDE SEQUENCE [LARGE SCALE GENOMIC DNA]</scope>
    <source>
        <strain evidence="2">ATCC VR-367 / Miyayama</strain>
    </source>
</reference>
<protein>
    <submittedName>
        <fullName evidence="1">Uncharacterized protein</fullName>
    </submittedName>
</protein>
<evidence type="ECO:0000313" key="1">
    <source>
        <dbReference type="EMBL" id="ABD45615.1"/>
    </source>
</evidence>
<organism evidence="1 2">
    <name type="scientific">Ehrlichia sennetsu (strain ATCC VR-367 / Miyayama)</name>
    <name type="common">Neorickettsia sennetsu</name>
    <dbReference type="NCBI Taxonomy" id="222891"/>
    <lineage>
        <taxon>Bacteria</taxon>
        <taxon>Pseudomonadati</taxon>
        <taxon>Pseudomonadota</taxon>
        <taxon>Alphaproteobacteria</taxon>
        <taxon>Rickettsiales</taxon>
        <taxon>Anaplasmataceae</taxon>
        <taxon>Ehrlichia</taxon>
    </lineage>
</organism>
<dbReference type="HOGENOM" id="CLU_3330637_0_0_5"/>